<dbReference type="EMBL" id="CM004473">
    <property type="protein sequence ID" value="OCT82421.1"/>
    <property type="molecule type" value="Genomic_DNA"/>
</dbReference>
<comment type="subunit">
    <text evidence="9">Component of the cytochrome c oxidase (complex IV, CIV), a multisubunit enzyme composed of 14 subunits.</text>
</comment>
<evidence type="ECO:0000256" key="1">
    <source>
        <dbReference type="ARBA" id="ARBA00004434"/>
    </source>
</evidence>
<accession>A0A974D193</accession>
<keyword evidence="4 9" id="KW-0812">Transmembrane</keyword>
<dbReference type="FunFam" id="1.10.442.10:FF:000001">
    <property type="entry name" value="Cytochrome c oxidase subunit 4 isoform 1"/>
    <property type="match status" value="1"/>
</dbReference>
<dbReference type="GO" id="GO:0045277">
    <property type="term" value="C:respiratory chain complex IV"/>
    <property type="evidence" value="ECO:0007669"/>
    <property type="project" value="InterPro"/>
</dbReference>
<name>A0A974D193_XENLA</name>
<evidence type="ECO:0000313" key="11">
    <source>
        <dbReference type="Proteomes" id="UP000694892"/>
    </source>
</evidence>
<evidence type="ECO:0000256" key="8">
    <source>
        <dbReference type="ARBA" id="ARBA00023136"/>
    </source>
</evidence>
<sequence>MDRTKKSNLTNRYLSGFWPDIDQEDLSGAPTHGQINCRIGLKDTISEKAFGVKRENHADGGGDFHWLFSGRPRDSLRWWAGYLFPSCALVAGFRCPLCSSLLIVTARGRMLSSRVLSLVGKRALSTSVCLQGHAGVATPDTYSLPIYVDRRDVPLPDIAFVDTLSVEQKALKDKEKGAWASLSSKEKLDLYRIKFHESYTEMNQGSSEWKTILGGTLFFIGFTAFVVLWQRKYVYGDVPHTFSEDWVAMQTKRMLDMRINPVQGFSSQWDYDKKEWKK</sequence>
<evidence type="ECO:0000256" key="4">
    <source>
        <dbReference type="ARBA" id="ARBA00022692"/>
    </source>
</evidence>
<reference evidence="11" key="1">
    <citation type="journal article" date="2016" name="Nature">
        <title>Genome evolution in the allotetraploid frog Xenopus laevis.</title>
        <authorList>
            <person name="Session A.M."/>
            <person name="Uno Y."/>
            <person name="Kwon T."/>
            <person name="Chapman J.A."/>
            <person name="Toyoda A."/>
            <person name="Takahashi S."/>
            <person name="Fukui A."/>
            <person name="Hikosaka A."/>
            <person name="Suzuki A."/>
            <person name="Kondo M."/>
            <person name="van Heeringen S.J."/>
            <person name="Quigley I."/>
            <person name="Heinz S."/>
            <person name="Ogino H."/>
            <person name="Ochi H."/>
            <person name="Hellsten U."/>
            <person name="Lyons J.B."/>
            <person name="Simakov O."/>
            <person name="Putnam N."/>
            <person name="Stites J."/>
            <person name="Kuroki Y."/>
            <person name="Tanaka T."/>
            <person name="Michiue T."/>
            <person name="Watanabe M."/>
            <person name="Bogdanovic O."/>
            <person name="Lister R."/>
            <person name="Georgiou G."/>
            <person name="Paranjpe S.S."/>
            <person name="van Kruijsbergen I."/>
            <person name="Shu S."/>
            <person name="Carlson J."/>
            <person name="Kinoshita T."/>
            <person name="Ohta Y."/>
            <person name="Mawaribuchi S."/>
            <person name="Jenkins J."/>
            <person name="Grimwood J."/>
            <person name="Schmutz J."/>
            <person name="Mitros T."/>
            <person name="Mozaffari S.V."/>
            <person name="Suzuki Y."/>
            <person name="Haramoto Y."/>
            <person name="Yamamoto T.S."/>
            <person name="Takagi C."/>
            <person name="Heald R."/>
            <person name="Miller K."/>
            <person name="Haudenschild C."/>
            <person name="Kitzman J."/>
            <person name="Nakayama T."/>
            <person name="Izutsu Y."/>
            <person name="Robert J."/>
            <person name="Fortriede J."/>
            <person name="Burns K."/>
            <person name="Lotay V."/>
            <person name="Karimi K."/>
            <person name="Yasuoka Y."/>
            <person name="Dichmann D.S."/>
            <person name="Flajnik M.F."/>
            <person name="Houston D.W."/>
            <person name="Shendure J."/>
            <person name="DuPasquier L."/>
            <person name="Vize P.D."/>
            <person name="Zorn A.M."/>
            <person name="Ito M."/>
            <person name="Marcotte E.M."/>
            <person name="Wallingford J.B."/>
            <person name="Ito Y."/>
            <person name="Asashima M."/>
            <person name="Ueno N."/>
            <person name="Matsuda Y."/>
            <person name="Veenstra G.J."/>
            <person name="Fujiyama A."/>
            <person name="Harland R.M."/>
            <person name="Taira M."/>
            <person name="Rokhsar D.S."/>
        </authorList>
    </citation>
    <scope>NUCLEOTIDE SEQUENCE [LARGE SCALE GENOMIC DNA]</scope>
    <source>
        <strain evidence="11">J</strain>
    </source>
</reference>
<evidence type="ECO:0000256" key="2">
    <source>
        <dbReference type="ARBA" id="ARBA00004673"/>
    </source>
</evidence>
<dbReference type="OMA" id="QINCRIG"/>
<keyword evidence="5 9" id="KW-0999">Mitochondrion inner membrane</keyword>
<gene>
    <name evidence="10" type="ORF">XELAEV_18024950mg</name>
</gene>
<dbReference type="GO" id="GO:0005743">
    <property type="term" value="C:mitochondrial inner membrane"/>
    <property type="evidence" value="ECO:0007669"/>
    <property type="project" value="UniProtKB-SubCell"/>
</dbReference>
<organism evidence="10 11">
    <name type="scientific">Xenopus laevis</name>
    <name type="common">African clawed frog</name>
    <dbReference type="NCBI Taxonomy" id="8355"/>
    <lineage>
        <taxon>Eukaryota</taxon>
        <taxon>Metazoa</taxon>
        <taxon>Chordata</taxon>
        <taxon>Craniata</taxon>
        <taxon>Vertebrata</taxon>
        <taxon>Euteleostomi</taxon>
        <taxon>Amphibia</taxon>
        <taxon>Batrachia</taxon>
        <taxon>Anura</taxon>
        <taxon>Pipoidea</taxon>
        <taxon>Pipidae</taxon>
        <taxon>Xenopodinae</taxon>
        <taxon>Xenopus</taxon>
        <taxon>Xenopus</taxon>
    </lineage>
</organism>
<keyword evidence="6 9" id="KW-1133">Transmembrane helix</keyword>
<keyword evidence="7 9" id="KW-0496">Mitochondrion</keyword>
<dbReference type="Gene3D" id="1.10.442.10">
    <property type="entry name" value="Cytochrome c oxidase subunit IV"/>
    <property type="match status" value="1"/>
</dbReference>
<dbReference type="PANTHER" id="PTHR10707">
    <property type="entry name" value="CYTOCHROME C OXIDASE SUBUNIT IV"/>
    <property type="match status" value="1"/>
</dbReference>
<dbReference type="GO" id="GO:0006123">
    <property type="term" value="P:mitochondrial electron transport, cytochrome c to oxygen"/>
    <property type="evidence" value="ECO:0007669"/>
    <property type="project" value="InterPro"/>
</dbReference>
<dbReference type="InterPro" id="IPR004203">
    <property type="entry name" value="Cyt_c_oxidase_su4_fam"/>
</dbReference>
<evidence type="ECO:0000256" key="3">
    <source>
        <dbReference type="ARBA" id="ARBA00008135"/>
    </source>
</evidence>
<comment type="subcellular location">
    <subcellularLocation>
        <location evidence="1 9">Mitochondrion inner membrane</location>
        <topology evidence="1 9">Single-pass membrane protein</topology>
    </subcellularLocation>
</comment>
<dbReference type="InterPro" id="IPR013288">
    <property type="entry name" value="Cyt_c_oxidase_su4"/>
</dbReference>
<comment type="similarity">
    <text evidence="3 9">Belongs to the cytochrome c oxidase IV family.</text>
</comment>
<dbReference type="AlphaFoldDB" id="A0A974D193"/>
<dbReference type="PRINTS" id="PR01873">
    <property type="entry name" value="CYTCOXIDASE4"/>
</dbReference>
<dbReference type="PANTHER" id="PTHR10707:SF12">
    <property type="entry name" value="CYTOCHROME C OXIDASE SUBUNIT 4 ISOFORM 1, MITOCHONDRIAL"/>
    <property type="match status" value="1"/>
</dbReference>
<protein>
    <recommendedName>
        <fullName evidence="9">Cytochrome c oxidase subunit 4</fullName>
    </recommendedName>
</protein>
<evidence type="ECO:0000256" key="6">
    <source>
        <dbReference type="ARBA" id="ARBA00022989"/>
    </source>
</evidence>
<comment type="function">
    <text evidence="9">Component of the cytochrome c oxidase, the last enzyme in the mitochondrial electron transport chain which drives oxidative phosphorylation.</text>
</comment>
<dbReference type="CDD" id="cd00922">
    <property type="entry name" value="Cyt_c_Oxidase_IV"/>
    <property type="match status" value="1"/>
</dbReference>
<keyword evidence="8 9" id="KW-0472">Membrane</keyword>
<comment type="pathway">
    <text evidence="2 9">Energy metabolism; oxidative phosphorylation.</text>
</comment>
<evidence type="ECO:0000313" key="10">
    <source>
        <dbReference type="EMBL" id="OCT82421.1"/>
    </source>
</evidence>
<evidence type="ECO:0000256" key="5">
    <source>
        <dbReference type="ARBA" id="ARBA00022792"/>
    </source>
</evidence>
<dbReference type="Pfam" id="PF02936">
    <property type="entry name" value="COX4"/>
    <property type="match status" value="1"/>
</dbReference>
<feature type="transmembrane region" description="Helical" evidence="9">
    <location>
        <begin position="211"/>
        <end position="229"/>
    </location>
</feature>
<evidence type="ECO:0000256" key="9">
    <source>
        <dbReference type="RuleBase" id="RU367145"/>
    </source>
</evidence>
<dbReference type="Proteomes" id="UP000694892">
    <property type="component" value="Chromosome 4S"/>
</dbReference>
<proteinExistence type="inferred from homology"/>
<evidence type="ECO:0000256" key="7">
    <source>
        <dbReference type="ARBA" id="ARBA00023128"/>
    </source>
</evidence>
<dbReference type="InterPro" id="IPR036639">
    <property type="entry name" value="Cyt_c_oxidase_su4_sf"/>
</dbReference>
<dbReference type="SUPFAM" id="SSF81406">
    <property type="entry name" value="Mitochondrial cytochrome c oxidase subunit IV"/>
    <property type="match status" value="1"/>
</dbReference>